<comment type="caution">
    <text evidence="1">The sequence shown here is derived from an EMBL/GenBank/DDBJ whole genome shotgun (WGS) entry which is preliminary data.</text>
</comment>
<protein>
    <submittedName>
        <fullName evidence="1">Uncharacterized protein</fullName>
    </submittedName>
</protein>
<name>A0ACB9GL31_9ASTR</name>
<proteinExistence type="predicted"/>
<dbReference type="EMBL" id="CM042031">
    <property type="protein sequence ID" value="KAI3784147.1"/>
    <property type="molecule type" value="Genomic_DNA"/>
</dbReference>
<reference evidence="1 2" key="2">
    <citation type="journal article" date="2022" name="Mol. Ecol. Resour.">
        <title>The genomes of chicory, endive, great burdock and yacon provide insights into Asteraceae paleo-polyploidization history and plant inulin production.</title>
        <authorList>
            <person name="Fan W."/>
            <person name="Wang S."/>
            <person name="Wang H."/>
            <person name="Wang A."/>
            <person name="Jiang F."/>
            <person name="Liu H."/>
            <person name="Zhao H."/>
            <person name="Xu D."/>
            <person name="Zhang Y."/>
        </authorList>
    </citation>
    <scope>NUCLEOTIDE SEQUENCE [LARGE SCALE GENOMIC DNA]</scope>
    <source>
        <strain evidence="2">cv. Yunnan</strain>
        <tissue evidence="1">Leaves</tissue>
    </source>
</reference>
<sequence>MIELYQEGGLGREMVAVQESVSDEGAGLGFRLAQKVNPQKEHPQKRWIFTVAPPPATIQKLRSSIAGDKIV</sequence>
<evidence type="ECO:0000313" key="1">
    <source>
        <dbReference type="EMBL" id="KAI3784147.1"/>
    </source>
</evidence>
<gene>
    <name evidence="1" type="ORF">L1987_43241</name>
</gene>
<dbReference type="Proteomes" id="UP001056120">
    <property type="component" value="Linkage Group LG14"/>
</dbReference>
<organism evidence="1 2">
    <name type="scientific">Smallanthus sonchifolius</name>
    <dbReference type="NCBI Taxonomy" id="185202"/>
    <lineage>
        <taxon>Eukaryota</taxon>
        <taxon>Viridiplantae</taxon>
        <taxon>Streptophyta</taxon>
        <taxon>Embryophyta</taxon>
        <taxon>Tracheophyta</taxon>
        <taxon>Spermatophyta</taxon>
        <taxon>Magnoliopsida</taxon>
        <taxon>eudicotyledons</taxon>
        <taxon>Gunneridae</taxon>
        <taxon>Pentapetalae</taxon>
        <taxon>asterids</taxon>
        <taxon>campanulids</taxon>
        <taxon>Asterales</taxon>
        <taxon>Asteraceae</taxon>
        <taxon>Asteroideae</taxon>
        <taxon>Heliantheae alliance</taxon>
        <taxon>Millerieae</taxon>
        <taxon>Smallanthus</taxon>
    </lineage>
</organism>
<accession>A0ACB9GL31</accession>
<evidence type="ECO:0000313" key="2">
    <source>
        <dbReference type="Proteomes" id="UP001056120"/>
    </source>
</evidence>
<keyword evidence="2" id="KW-1185">Reference proteome</keyword>
<reference evidence="2" key="1">
    <citation type="journal article" date="2022" name="Mol. Ecol. Resour.">
        <title>The genomes of chicory, endive, great burdock and yacon provide insights into Asteraceae palaeo-polyploidization history and plant inulin production.</title>
        <authorList>
            <person name="Fan W."/>
            <person name="Wang S."/>
            <person name="Wang H."/>
            <person name="Wang A."/>
            <person name="Jiang F."/>
            <person name="Liu H."/>
            <person name="Zhao H."/>
            <person name="Xu D."/>
            <person name="Zhang Y."/>
        </authorList>
    </citation>
    <scope>NUCLEOTIDE SEQUENCE [LARGE SCALE GENOMIC DNA]</scope>
    <source>
        <strain evidence="2">cv. Yunnan</strain>
    </source>
</reference>